<feature type="compositionally biased region" description="Low complexity" evidence="4">
    <location>
        <begin position="384"/>
        <end position="396"/>
    </location>
</feature>
<comment type="caution">
    <text evidence="6">The sequence shown here is derived from an EMBL/GenBank/DDBJ whole genome shotgun (WGS) entry which is preliminary data.</text>
</comment>
<dbReference type="EMBL" id="CAJGYO010000018">
    <property type="protein sequence ID" value="CAD6336326.1"/>
    <property type="molecule type" value="Genomic_DNA"/>
</dbReference>
<feature type="region of interest" description="Disordered" evidence="4">
    <location>
        <begin position="375"/>
        <end position="410"/>
    </location>
</feature>
<dbReference type="PANTHER" id="PTHR43358">
    <property type="entry name" value="ALPHA/BETA-HYDROLASE"/>
    <property type="match status" value="1"/>
</dbReference>
<dbReference type="InterPro" id="IPR029058">
    <property type="entry name" value="AB_hydrolase_fold"/>
</dbReference>
<dbReference type="Gene3D" id="3.40.50.1820">
    <property type="entry name" value="alpha/beta hydrolase"/>
    <property type="match status" value="1"/>
</dbReference>
<dbReference type="Gene3D" id="1.25.40.10">
    <property type="entry name" value="Tetratricopeptide repeat domain"/>
    <property type="match status" value="3"/>
</dbReference>
<evidence type="ECO:0000256" key="4">
    <source>
        <dbReference type="SAM" id="MobiDB-lite"/>
    </source>
</evidence>
<dbReference type="Pfam" id="PF12146">
    <property type="entry name" value="Hydrolase_4"/>
    <property type="match status" value="1"/>
</dbReference>
<dbReference type="InterPro" id="IPR052920">
    <property type="entry name" value="DNA-binding_regulatory"/>
</dbReference>
<dbReference type="InterPro" id="IPR011990">
    <property type="entry name" value="TPR-like_helical_dom_sf"/>
</dbReference>
<feature type="repeat" description="PPR" evidence="3">
    <location>
        <begin position="892"/>
        <end position="926"/>
    </location>
</feature>
<evidence type="ECO:0000256" key="2">
    <source>
        <dbReference type="ARBA" id="ARBA00022946"/>
    </source>
</evidence>
<feature type="repeat" description="PPR" evidence="3">
    <location>
        <begin position="706"/>
        <end position="740"/>
    </location>
</feature>
<dbReference type="InterPro" id="IPR022742">
    <property type="entry name" value="Hydrolase_4"/>
</dbReference>
<name>A0A811S6V6_9POAL</name>
<dbReference type="OrthoDB" id="10249433at2759"/>
<dbReference type="Proteomes" id="UP000604825">
    <property type="component" value="Unassembled WGS sequence"/>
</dbReference>
<accession>A0A811S6V6</accession>
<dbReference type="PANTHER" id="PTHR43358:SF1">
    <property type="entry name" value="ALPHA_BETA-HYDROLASES SUPERFAMILY PROTEIN"/>
    <property type="match status" value="1"/>
</dbReference>
<feature type="domain" description="Serine aminopeptidase S33" evidence="5">
    <location>
        <begin position="38"/>
        <end position="162"/>
    </location>
</feature>
<keyword evidence="7" id="KW-1185">Reference proteome</keyword>
<sequence length="994" mass="110043">MGARVYSRRKELTNERSQTLKCSHYVPAVIPENTALPCVVYCHGNSGCRADANEAAVILLPSNITLFTLDFAGSGLSSGDYVSLGWHEKQDLKCAMSFLRNNKQVSRIGLWGRSMGAVTSLLYGAEDPSIAGMVLDSAFANLYDLMMELVEVYKIRVPKFTVKMAVQYMRRVIQRRAKFDIMDLNVVQFAPKTFIPALFGHASNDMFIQPHHTERIHQAYAGDKNLIKFEGDHNSPRPQFYYDSVSIFFYNLLYPPQFPSTCTNKFDKYYNLGAFKGGAGTNESLLYEIINGLRAAGTDAGSSSAATANFTNATKSVVELLTERVNQLSVKNDNDLDFLLDENHNLTEMDGNTGECHLEDKANRQTEECCSYTSSNRESWGRCSSLGGASDGSSSGEQPEIPNHKLKGSRTAFSGTGGLPACVRHLTSRTVPVEAMEWHRLFLPRHHSLSSGAQASAAVVAGEISALLTARSLRDSVNRAEQFIRSNTVGASGVPEMYRSLAAAGPRGQRLYLRGAASALVEASARADLPDGALLLIDLLIRTPKLPRPSATSCGHLMAKLLSLGRRADARRVFETLADRQRNRAITKVWRAGRAADAVKVFGEMAGTAAAPKHSRYRYLTMNMMNDCLKKGDLEAASELRTQMVQAGMKLPKQQRHMLQRLEKFRECPHKIPRNVLIEICITADSIDDAIHWLQHMGNDDMAPPNAHSYNLVLAGLWKAGRGDDTVKMFGEMADMFLVPNNFTYTVMINGHLKRLSHVLASTKNESGDLEAALQLRAQMVQDGFMPDEYTYHSLMAELCLAERLGDVTALFHEMLMQGTTLHKIVHGSLFEFLFRINEDQLLGIIEKSAKDGVAAKDNGCVTLLKELCRIQKVSLAEKVLQTFAKTGLVPTTEMYNIVIDGYCKINELQGAFSLCRQMESHGQVVPNEATYDALLLAVCNSTSIMYWEDVVELFEKNGVSTDALNSGSSATYGFKYRNSLVPRMFNKLVSKLF</sequence>
<proteinExistence type="predicted"/>
<dbReference type="AlphaFoldDB" id="A0A811S6V6"/>
<reference evidence="6" key="1">
    <citation type="submission" date="2020-10" db="EMBL/GenBank/DDBJ databases">
        <authorList>
            <person name="Han B."/>
            <person name="Lu T."/>
            <person name="Zhao Q."/>
            <person name="Huang X."/>
            <person name="Zhao Y."/>
        </authorList>
    </citation>
    <scope>NUCLEOTIDE SEQUENCE</scope>
</reference>
<dbReference type="NCBIfam" id="TIGR00756">
    <property type="entry name" value="PPR"/>
    <property type="match status" value="1"/>
</dbReference>
<dbReference type="PROSITE" id="PS51375">
    <property type="entry name" value="PPR"/>
    <property type="match status" value="3"/>
</dbReference>
<dbReference type="InterPro" id="IPR002885">
    <property type="entry name" value="PPR_rpt"/>
</dbReference>
<gene>
    <name evidence="6" type="ORF">NCGR_LOCUS60424</name>
</gene>
<evidence type="ECO:0000256" key="3">
    <source>
        <dbReference type="PROSITE-ProRule" id="PRU00708"/>
    </source>
</evidence>
<evidence type="ECO:0000313" key="6">
    <source>
        <dbReference type="EMBL" id="CAD6336326.1"/>
    </source>
</evidence>
<evidence type="ECO:0000259" key="5">
    <source>
        <dbReference type="Pfam" id="PF12146"/>
    </source>
</evidence>
<dbReference type="SUPFAM" id="SSF53474">
    <property type="entry name" value="alpha/beta-Hydrolases"/>
    <property type="match status" value="1"/>
</dbReference>
<keyword evidence="2" id="KW-0809">Transit peptide</keyword>
<dbReference type="Pfam" id="PF13041">
    <property type="entry name" value="PPR_2"/>
    <property type="match status" value="2"/>
</dbReference>
<evidence type="ECO:0000256" key="1">
    <source>
        <dbReference type="ARBA" id="ARBA00022737"/>
    </source>
</evidence>
<evidence type="ECO:0000313" key="7">
    <source>
        <dbReference type="Proteomes" id="UP000604825"/>
    </source>
</evidence>
<protein>
    <recommendedName>
        <fullName evidence="5">Serine aminopeptidase S33 domain-containing protein</fullName>
    </recommendedName>
</protein>
<feature type="repeat" description="PPR" evidence="3">
    <location>
        <begin position="788"/>
        <end position="822"/>
    </location>
</feature>
<keyword evidence="1" id="KW-0677">Repeat</keyword>
<organism evidence="6 7">
    <name type="scientific">Miscanthus lutarioriparius</name>
    <dbReference type="NCBI Taxonomy" id="422564"/>
    <lineage>
        <taxon>Eukaryota</taxon>
        <taxon>Viridiplantae</taxon>
        <taxon>Streptophyta</taxon>
        <taxon>Embryophyta</taxon>
        <taxon>Tracheophyta</taxon>
        <taxon>Spermatophyta</taxon>
        <taxon>Magnoliopsida</taxon>
        <taxon>Liliopsida</taxon>
        <taxon>Poales</taxon>
        <taxon>Poaceae</taxon>
        <taxon>PACMAD clade</taxon>
        <taxon>Panicoideae</taxon>
        <taxon>Andropogonodae</taxon>
        <taxon>Andropogoneae</taxon>
        <taxon>Saccharinae</taxon>
        <taxon>Miscanthus</taxon>
    </lineage>
</organism>